<dbReference type="Proteomes" id="UP001208364">
    <property type="component" value="Unassembled WGS sequence"/>
</dbReference>
<organism evidence="1 2">
    <name type="scientific">[Clostridium] ammoniilyticum</name>
    <dbReference type="NCBI Taxonomy" id="2981784"/>
    <lineage>
        <taxon>Bacteria</taxon>
        <taxon>Bacillati</taxon>
        <taxon>Bacillota</taxon>
        <taxon>Erysipelotrichia</taxon>
        <taxon>Erysipelotrichales</taxon>
        <taxon>Coprobacillaceae</taxon>
        <taxon>Faecalibacillus</taxon>
    </lineage>
</organism>
<accession>A0ABT2ST28</accession>
<reference evidence="1 2" key="1">
    <citation type="journal article" date="2021" name="ISME Commun">
        <title>Automated analysis of genomic sequences facilitates high-throughput and comprehensive description of bacteria.</title>
        <authorList>
            <person name="Hitch T.C.A."/>
        </authorList>
    </citation>
    <scope>NUCLEOTIDE SEQUENCE [LARGE SCALE GENOMIC DNA]</scope>
    <source>
        <strain evidence="1 2">H4_15</strain>
    </source>
</reference>
<name>A0ABT2ST28_9FIRM</name>
<evidence type="ECO:0000313" key="1">
    <source>
        <dbReference type="EMBL" id="MCU6737992.1"/>
    </source>
</evidence>
<sequence>MVSKLSILKTYYRLPLEDQFSFTYEDEHYYLTNKPFPLYYQKYISLLQINPFKIINNIYQQKNSQGYILYQVQSIPLDIQKIISLSLIPQETKTIKEIKKEWIQYYESILIYTPLNSLEYQIIYYSLFTLCQLSIELLNHYFLSTTAINLSYQHKNIHSYEDVYLIENINLNLYIHDIVYLYLNNTITINQLGQIINEYNLTSKDLQILLCYALFPQMCLVHFQEDSLTKKRRRLIKYNKKLYYLILLLQKYIQIPPLKWIKKGQNKFCPHGNNL</sequence>
<protein>
    <submittedName>
        <fullName evidence="1">Uncharacterized protein</fullName>
    </submittedName>
</protein>
<gene>
    <name evidence="1" type="ORF">OCV55_04780</name>
</gene>
<comment type="caution">
    <text evidence="1">The sequence shown here is derived from an EMBL/GenBank/DDBJ whole genome shotgun (WGS) entry which is preliminary data.</text>
</comment>
<dbReference type="RefSeq" id="WP_147579960.1">
    <property type="nucleotide sequence ID" value="NZ_JAOQJR010000004.1"/>
</dbReference>
<dbReference type="EMBL" id="JAOQJR010000004">
    <property type="protein sequence ID" value="MCU6737992.1"/>
    <property type="molecule type" value="Genomic_DNA"/>
</dbReference>
<proteinExistence type="predicted"/>
<evidence type="ECO:0000313" key="2">
    <source>
        <dbReference type="Proteomes" id="UP001208364"/>
    </source>
</evidence>
<keyword evidence="2" id="KW-1185">Reference proteome</keyword>